<evidence type="ECO:0000313" key="4">
    <source>
        <dbReference type="Proteomes" id="UP000326364"/>
    </source>
</evidence>
<dbReference type="EMBL" id="VYQA01000003">
    <property type="protein sequence ID" value="KAA9032301.1"/>
    <property type="molecule type" value="Genomic_DNA"/>
</dbReference>
<name>A0A5J5IAI0_9SPHN</name>
<organism evidence="2 3">
    <name type="scientific">Sphingobium limneticum</name>
    <dbReference type="NCBI Taxonomy" id="1007511"/>
    <lineage>
        <taxon>Bacteria</taxon>
        <taxon>Pseudomonadati</taxon>
        <taxon>Pseudomonadota</taxon>
        <taxon>Alphaproteobacteria</taxon>
        <taxon>Sphingomonadales</taxon>
        <taxon>Sphingomonadaceae</taxon>
        <taxon>Sphingobium</taxon>
    </lineage>
</organism>
<dbReference type="Proteomes" id="UP000326364">
    <property type="component" value="Unassembled WGS sequence"/>
</dbReference>
<sequence length="624" mass="68985">MVAVRKAGFDEWRAFVSPRLDPSRMYDELTGRPMTPAQVERTMRQVFDTISTQGWNSVEPSGVPINGKMGNRRADPRYLAFKDADGWLEYQGRFSKGTPFDVMLGYIDGMTRDVAALEVLGPNPSATMRWMEQMITKQAAEADAKTGKGTRSQKARSAVKQMRDMWAGLSGRANAPINSNWGNALAGARSLLVSAQLGSASLTAVSDIAFQRMAAKFSGLPLTGILRNYVKLFRPTVTEDQKLAVRLGLIAENWSTIASAQQRYTDEVAGPEIARRLSDFTMRASMLSPWTQAGRWAFGMEFMGFMADNRANGFAALPKPLRNTLSRYGISAEEWDIVRKTPVYSHQRATFLRPEDLASRRDIPEGIANDLATRLLEMVQTETEFAVPGASVRGRALLFSDAPPGTFVGELVRSVAQYKNFGVTMMFTHGQRTLMQKGKMAKAGYAANLFIGATAMGALAYQLKQIAKGKEPIGMTGEHAGEFWGAAILQGGGLGIYGDFLFSDVNRYDRGMAETLAGPTVAAANDVRKLTIGNAIEGASNAWEAARGRPTKDTKVGREAVQFARSYTPGGSLWYARLAYERILLDQLQKEVDPDYQERFRTMEARARREMDQEYWWRPGEPAP</sequence>
<dbReference type="EMBL" id="VYQB01000003">
    <property type="protein sequence ID" value="KAA9019843.1"/>
    <property type="molecule type" value="Genomic_DNA"/>
</dbReference>
<proteinExistence type="predicted"/>
<reference evidence="3 4" key="1">
    <citation type="submission" date="2019-09" db="EMBL/GenBank/DDBJ databases">
        <authorList>
            <person name="Feng G."/>
        </authorList>
    </citation>
    <scope>NUCLEOTIDE SEQUENCE [LARGE SCALE GENOMIC DNA]</scope>
    <source>
        <strain evidence="2 3">KACC 19283</strain>
        <strain evidence="1 4">KACC 19284</strain>
    </source>
</reference>
<evidence type="ECO:0000313" key="2">
    <source>
        <dbReference type="EMBL" id="KAA9032301.1"/>
    </source>
</evidence>
<dbReference type="Proteomes" id="UP000325933">
    <property type="component" value="Unassembled WGS sequence"/>
</dbReference>
<gene>
    <name evidence="2" type="ORF">F4U95_06305</name>
    <name evidence="1" type="ORF">F4U96_06305</name>
</gene>
<evidence type="ECO:0000313" key="3">
    <source>
        <dbReference type="Proteomes" id="UP000325933"/>
    </source>
</evidence>
<keyword evidence="4" id="KW-1185">Reference proteome</keyword>
<evidence type="ECO:0000313" key="1">
    <source>
        <dbReference type="EMBL" id="KAA9019843.1"/>
    </source>
</evidence>
<evidence type="ECO:0008006" key="5">
    <source>
        <dbReference type="Google" id="ProtNLM"/>
    </source>
</evidence>
<comment type="caution">
    <text evidence="2">The sequence shown here is derived from an EMBL/GenBank/DDBJ whole genome shotgun (WGS) entry which is preliminary data.</text>
</comment>
<protein>
    <recommendedName>
        <fullName evidence="5">PLxRFG domain-containing protein</fullName>
    </recommendedName>
</protein>
<dbReference type="AlphaFoldDB" id="A0A5J5IAI0"/>
<dbReference type="RefSeq" id="WP_150424997.1">
    <property type="nucleotide sequence ID" value="NZ_VYQA01000003.1"/>
</dbReference>
<accession>A0A5J5IAI0</accession>